<dbReference type="AlphaFoldDB" id="A0A3M7SZI3"/>
<dbReference type="EMBL" id="REGN01000532">
    <property type="protein sequence ID" value="RNA41201.1"/>
    <property type="molecule type" value="Genomic_DNA"/>
</dbReference>
<proteinExistence type="predicted"/>
<sequence length="61" mass="6893">MGAEPSPLNWRRESFQSKKSLPNDPARRPCSHGDTLDLDMERGAIDLDKEPLLTHLPYTST</sequence>
<protein>
    <submittedName>
        <fullName evidence="2">Uncharacterized protein</fullName>
    </submittedName>
</protein>
<accession>A0A3M7SZI3</accession>
<comment type="caution">
    <text evidence="2">The sequence shown here is derived from an EMBL/GenBank/DDBJ whole genome shotgun (WGS) entry which is preliminary data.</text>
</comment>
<feature type="region of interest" description="Disordered" evidence="1">
    <location>
        <begin position="1"/>
        <end position="37"/>
    </location>
</feature>
<reference evidence="2 3" key="1">
    <citation type="journal article" date="2018" name="Sci. Rep.">
        <title>Genomic signatures of local adaptation to the degree of environmental predictability in rotifers.</title>
        <authorList>
            <person name="Franch-Gras L."/>
            <person name="Hahn C."/>
            <person name="Garcia-Roger E.M."/>
            <person name="Carmona M.J."/>
            <person name="Serra M."/>
            <person name="Gomez A."/>
        </authorList>
    </citation>
    <scope>NUCLEOTIDE SEQUENCE [LARGE SCALE GENOMIC DNA]</scope>
    <source>
        <strain evidence="2">HYR1</strain>
    </source>
</reference>
<name>A0A3M7SZI3_BRAPC</name>
<gene>
    <name evidence="2" type="ORF">BpHYR1_012127</name>
</gene>
<keyword evidence="3" id="KW-1185">Reference proteome</keyword>
<evidence type="ECO:0000256" key="1">
    <source>
        <dbReference type="SAM" id="MobiDB-lite"/>
    </source>
</evidence>
<organism evidence="2 3">
    <name type="scientific">Brachionus plicatilis</name>
    <name type="common">Marine rotifer</name>
    <name type="synonym">Brachionus muelleri</name>
    <dbReference type="NCBI Taxonomy" id="10195"/>
    <lineage>
        <taxon>Eukaryota</taxon>
        <taxon>Metazoa</taxon>
        <taxon>Spiralia</taxon>
        <taxon>Gnathifera</taxon>
        <taxon>Rotifera</taxon>
        <taxon>Eurotatoria</taxon>
        <taxon>Monogononta</taxon>
        <taxon>Pseudotrocha</taxon>
        <taxon>Ploima</taxon>
        <taxon>Brachionidae</taxon>
        <taxon>Brachionus</taxon>
    </lineage>
</organism>
<evidence type="ECO:0000313" key="2">
    <source>
        <dbReference type="EMBL" id="RNA41201.1"/>
    </source>
</evidence>
<dbReference type="Proteomes" id="UP000276133">
    <property type="component" value="Unassembled WGS sequence"/>
</dbReference>
<evidence type="ECO:0000313" key="3">
    <source>
        <dbReference type="Proteomes" id="UP000276133"/>
    </source>
</evidence>